<dbReference type="SUPFAM" id="SSF51735">
    <property type="entry name" value="NAD(P)-binding Rossmann-fold domains"/>
    <property type="match status" value="1"/>
</dbReference>
<dbReference type="CDD" id="cd05233">
    <property type="entry name" value="SDR_c"/>
    <property type="match status" value="1"/>
</dbReference>
<sequence length="260" mass="27590">MPSNRTDLSLGFGLEDKVVVVTGASSGIGRASALLFEAVGAKVFATARDQAGIDSLAKEMKEPAKHFFHVADLETTGACEGIVAKALEVYGEIFVLAHIAGGLRRRNLAVVTEDDWDYQMNVNLRSGFFLNRAVGAAMIERKTQGRIINCTSTAWMTGPMNGSDAYVAAKGGVVTMTRGFAGQFGPHGIRVNVLAPGQIDTPMQHDDNDPKIVANATAACPLRRMGQPEELARAVLFLASDNASFINGATLNVSGGLLMY</sequence>
<dbReference type="AlphaFoldDB" id="A0A6J6WLH6"/>
<dbReference type="EMBL" id="CAEZZZ010000078">
    <property type="protein sequence ID" value="CAB4784225.1"/>
    <property type="molecule type" value="Genomic_DNA"/>
</dbReference>
<dbReference type="Pfam" id="PF13561">
    <property type="entry name" value="adh_short_C2"/>
    <property type="match status" value="1"/>
</dbReference>
<dbReference type="PANTHER" id="PTHR42760">
    <property type="entry name" value="SHORT-CHAIN DEHYDROGENASES/REDUCTASES FAMILY MEMBER"/>
    <property type="match status" value="1"/>
</dbReference>
<accession>A0A6J6WLH6</accession>
<protein>
    <submittedName>
        <fullName evidence="3">Unannotated protein</fullName>
    </submittedName>
</protein>
<dbReference type="GO" id="GO:0016616">
    <property type="term" value="F:oxidoreductase activity, acting on the CH-OH group of donors, NAD or NADP as acceptor"/>
    <property type="evidence" value="ECO:0007669"/>
    <property type="project" value="TreeGrafter"/>
</dbReference>
<dbReference type="PANTHER" id="PTHR42760:SF133">
    <property type="entry name" value="3-OXOACYL-[ACYL-CARRIER-PROTEIN] REDUCTASE"/>
    <property type="match status" value="1"/>
</dbReference>
<organism evidence="3">
    <name type="scientific">freshwater metagenome</name>
    <dbReference type="NCBI Taxonomy" id="449393"/>
    <lineage>
        <taxon>unclassified sequences</taxon>
        <taxon>metagenomes</taxon>
        <taxon>ecological metagenomes</taxon>
    </lineage>
</organism>
<reference evidence="3" key="1">
    <citation type="submission" date="2020-05" db="EMBL/GenBank/DDBJ databases">
        <authorList>
            <person name="Chiriac C."/>
            <person name="Salcher M."/>
            <person name="Ghai R."/>
            <person name="Kavagutti S V."/>
        </authorList>
    </citation>
    <scope>NUCLEOTIDE SEQUENCE</scope>
</reference>
<dbReference type="Gene3D" id="3.40.50.720">
    <property type="entry name" value="NAD(P)-binding Rossmann-like Domain"/>
    <property type="match status" value="1"/>
</dbReference>
<evidence type="ECO:0000256" key="2">
    <source>
        <dbReference type="ARBA" id="ARBA00023002"/>
    </source>
</evidence>
<dbReference type="GO" id="GO:0048038">
    <property type="term" value="F:quinone binding"/>
    <property type="evidence" value="ECO:0007669"/>
    <property type="project" value="TreeGrafter"/>
</dbReference>
<comment type="similarity">
    <text evidence="1">Belongs to the short-chain dehydrogenases/reductases (SDR) family.</text>
</comment>
<name>A0A6J6WLH6_9ZZZZ</name>
<evidence type="ECO:0000256" key="1">
    <source>
        <dbReference type="ARBA" id="ARBA00006484"/>
    </source>
</evidence>
<gene>
    <name evidence="3" type="ORF">UFOPK2931_00978</name>
</gene>
<dbReference type="PRINTS" id="PR00081">
    <property type="entry name" value="GDHRDH"/>
</dbReference>
<keyword evidence="2" id="KW-0560">Oxidoreductase</keyword>
<proteinExistence type="inferred from homology"/>
<dbReference type="FunFam" id="3.40.50.720:FF:000084">
    <property type="entry name" value="Short-chain dehydrogenase reductase"/>
    <property type="match status" value="1"/>
</dbReference>
<dbReference type="InterPro" id="IPR002347">
    <property type="entry name" value="SDR_fam"/>
</dbReference>
<dbReference type="GO" id="GO:0006633">
    <property type="term" value="P:fatty acid biosynthetic process"/>
    <property type="evidence" value="ECO:0007669"/>
    <property type="project" value="TreeGrafter"/>
</dbReference>
<evidence type="ECO:0000313" key="3">
    <source>
        <dbReference type="EMBL" id="CAB4784225.1"/>
    </source>
</evidence>
<dbReference type="InterPro" id="IPR036291">
    <property type="entry name" value="NAD(P)-bd_dom_sf"/>
</dbReference>